<evidence type="ECO:0000313" key="3">
    <source>
        <dbReference type="EMBL" id="GKV45865.1"/>
    </source>
</evidence>
<feature type="compositionally biased region" description="Pro residues" evidence="2">
    <location>
        <begin position="430"/>
        <end position="444"/>
    </location>
</feature>
<feature type="compositionally biased region" description="Polar residues" evidence="2">
    <location>
        <begin position="376"/>
        <end position="387"/>
    </location>
</feature>
<feature type="compositionally biased region" description="Pro residues" evidence="2">
    <location>
        <begin position="538"/>
        <end position="547"/>
    </location>
</feature>
<dbReference type="InterPro" id="IPR040265">
    <property type="entry name" value="CHUP1/IPGA1-like"/>
</dbReference>
<dbReference type="PANTHER" id="PTHR31342:SF16">
    <property type="entry name" value="TALIN_MIDDLE DOMAIN-CONTAINING PROTEIN"/>
    <property type="match status" value="1"/>
</dbReference>
<dbReference type="EMBL" id="BPVZ01000199">
    <property type="protein sequence ID" value="GKV45865.1"/>
    <property type="molecule type" value="Genomic_DNA"/>
</dbReference>
<evidence type="ECO:0000256" key="2">
    <source>
        <dbReference type="SAM" id="MobiDB-lite"/>
    </source>
</evidence>
<feature type="compositionally biased region" description="Basic and acidic residues" evidence="2">
    <location>
        <begin position="33"/>
        <end position="56"/>
    </location>
</feature>
<dbReference type="AlphaFoldDB" id="A0AAV5M7Q3"/>
<protein>
    <recommendedName>
        <fullName evidence="5">Hydroxyproline-rich glycoprotein</fullName>
    </recommendedName>
</protein>
<proteinExistence type="predicted"/>
<gene>
    <name evidence="3" type="ORF">SLEP1_g52897</name>
</gene>
<dbReference type="PANTHER" id="PTHR31342">
    <property type="entry name" value="PROTEIN CHUP1, CHLOROPLASTIC"/>
    <property type="match status" value="1"/>
</dbReference>
<organism evidence="3 4">
    <name type="scientific">Rubroshorea leprosula</name>
    <dbReference type="NCBI Taxonomy" id="152421"/>
    <lineage>
        <taxon>Eukaryota</taxon>
        <taxon>Viridiplantae</taxon>
        <taxon>Streptophyta</taxon>
        <taxon>Embryophyta</taxon>
        <taxon>Tracheophyta</taxon>
        <taxon>Spermatophyta</taxon>
        <taxon>Magnoliopsida</taxon>
        <taxon>eudicotyledons</taxon>
        <taxon>Gunneridae</taxon>
        <taxon>Pentapetalae</taxon>
        <taxon>rosids</taxon>
        <taxon>malvids</taxon>
        <taxon>Malvales</taxon>
        <taxon>Dipterocarpaceae</taxon>
        <taxon>Rubroshorea</taxon>
    </lineage>
</organism>
<feature type="compositionally biased region" description="Low complexity" evidence="2">
    <location>
        <begin position="350"/>
        <end position="359"/>
    </location>
</feature>
<reference evidence="3 4" key="1">
    <citation type="journal article" date="2021" name="Commun. Biol.">
        <title>The genome of Shorea leprosula (Dipterocarpaceae) highlights the ecological relevance of drought in aseasonal tropical rainforests.</title>
        <authorList>
            <person name="Ng K.K.S."/>
            <person name="Kobayashi M.J."/>
            <person name="Fawcett J.A."/>
            <person name="Hatakeyama M."/>
            <person name="Paape T."/>
            <person name="Ng C.H."/>
            <person name="Ang C.C."/>
            <person name="Tnah L.H."/>
            <person name="Lee C.T."/>
            <person name="Nishiyama T."/>
            <person name="Sese J."/>
            <person name="O'Brien M.J."/>
            <person name="Copetti D."/>
            <person name="Mohd Noor M.I."/>
            <person name="Ong R.C."/>
            <person name="Putra M."/>
            <person name="Sireger I.Z."/>
            <person name="Indrioko S."/>
            <person name="Kosugi Y."/>
            <person name="Izuno A."/>
            <person name="Isagi Y."/>
            <person name="Lee S.L."/>
            <person name="Shimizu K.K."/>
        </authorList>
    </citation>
    <scope>NUCLEOTIDE SEQUENCE [LARGE SCALE GENOMIC DNA]</scope>
    <source>
        <strain evidence="3">214</strain>
    </source>
</reference>
<feature type="region of interest" description="Disordered" evidence="2">
    <location>
        <begin position="339"/>
        <end position="574"/>
    </location>
</feature>
<feature type="compositionally biased region" description="Basic and acidic residues" evidence="2">
    <location>
        <begin position="713"/>
        <end position="722"/>
    </location>
</feature>
<comment type="caution">
    <text evidence="3">The sequence shown here is derived from an EMBL/GenBank/DDBJ whole genome shotgun (WGS) entry which is preliminary data.</text>
</comment>
<keyword evidence="4" id="KW-1185">Reference proteome</keyword>
<evidence type="ECO:0000313" key="4">
    <source>
        <dbReference type="Proteomes" id="UP001054252"/>
    </source>
</evidence>
<accession>A0AAV5M7Q3</accession>
<keyword evidence="1" id="KW-0175">Coiled coil</keyword>
<evidence type="ECO:0000256" key="1">
    <source>
        <dbReference type="ARBA" id="ARBA00023054"/>
    </source>
</evidence>
<feature type="compositionally biased region" description="Basic and acidic residues" evidence="2">
    <location>
        <begin position="70"/>
        <end position="108"/>
    </location>
</feature>
<dbReference type="Proteomes" id="UP001054252">
    <property type="component" value="Unassembled WGS sequence"/>
</dbReference>
<feature type="region of interest" description="Disordered" evidence="2">
    <location>
        <begin position="710"/>
        <end position="729"/>
    </location>
</feature>
<name>A0AAV5M7Q3_9ROSI</name>
<evidence type="ECO:0008006" key="5">
    <source>
        <dbReference type="Google" id="ProtNLM"/>
    </source>
</evidence>
<sequence length="783" mass="87048">MPTGCCVFPACFFGQKVCKLQRMVNKNTRSSKSQKEGKGMKKDGSSQPKDKKEVKCTIKRVNSSHRHMNQKQESRELRKECSSRRKNQKEPRDLRKDKDNSCRHNNRRDFTEFKNQSRKATGNFILMMELKKKILIFRDLIDLSPCNGSTSVEQLMIDTMKDLHKLYPETIPCIRRSEMKGLPLHQVVRYFCIILEAVGEPSMLRYDCDSSQHDNFEKQAEIAVAFLDSLIKMAKEKFDMVDENEGKKDFSSRTKTFGKVLKESYSDNSSFFPSPITPTSVLPEILNGSPRSGDSSPLLLSLRVQAVGKLNPIDVKRLAFHMLPNVDAHQSILNEKNNVVEEQDEETKSTSELLSSPISDDSRDPSSQIETPIHPISTTPGTSPTCSETEEATESPLTPSKLSVDMELQVISPPSPPSMLPPNVRTAGLPLPPPPPPPPRPMLPPYMAARRLLPPPTPPPSPLLEPNVYATELSLPPPTPPPSPMLQPWLEEATKLSLPLPPPSPPISQPNAAGIATTKPLPQLRRSPPVLPSRGQTLPPPPPPPPMASDAAAKSGPPTPSPMVPSKGTGTLLQPPSMLAAKENATPPPPPAGRSLRPIKANTKLKRSKHMGNLYRVLKGKMEGKSLPGKSHGRNPSIGNYSAGKQGMADALAEMTKRSAYFQQIEEDVQKYAQLITELKSAIDNFKSKDMAELLEFHQRVESILEHLEDETQERKEAKAEQTEGANIKSEAQKKGCIKHLWRTFQFAFRVYTFAGGIDERAEKLTRELAREIENDPHHNSVM</sequence>
<feature type="compositionally biased region" description="Pro residues" evidence="2">
    <location>
        <begin position="453"/>
        <end position="463"/>
    </location>
</feature>
<feature type="compositionally biased region" description="Pro residues" evidence="2">
    <location>
        <begin position="475"/>
        <end position="485"/>
    </location>
</feature>
<feature type="compositionally biased region" description="Pro residues" evidence="2">
    <location>
        <begin position="499"/>
        <end position="508"/>
    </location>
</feature>
<feature type="region of interest" description="Disordered" evidence="2">
    <location>
        <begin position="25"/>
        <end position="108"/>
    </location>
</feature>